<dbReference type="RefSeq" id="WP_339091887.1">
    <property type="nucleotide sequence ID" value="NZ_LR743507.1"/>
</dbReference>
<organism evidence="1">
    <name type="scientific">Variovorax paradoxus</name>
    <dbReference type="NCBI Taxonomy" id="34073"/>
    <lineage>
        <taxon>Bacteria</taxon>
        <taxon>Pseudomonadati</taxon>
        <taxon>Pseudomonadota</taxon>
        <taxon>Betaproteobacteria</taxon>
        <taxon>Burkholderiales</taxon>
        <taxon>Comamonadaceae</taxon>
        <taxon>Variovorax</taxon>
    </lineage>
</organism>
<dbReference type="EMBL" id="LR743507">
    <property type="protein sequence ID" value="CAA2107662.1"/>
    <property type="molecule type" value="Genomic_DNA"/>
</dbReference>
<reference evidence="1" key="1">
    <citation type="submission" date="2019-12" db="EMBL/GenBank/DDBJ databases">
        <authorList>
            <person name="Cremers G."/>
        </authorList>
    </citation>
    <scope>NUCLEOTIDE SEQUENCE</scope>
    <source>
        <strain evidence="1">Vvax</strain>
    </source>
</reference>
<protein>
    <submittedName>
        <fullName evidence="1">Uncharacterized protein</fullName>
    </submittedName>
</protein>
<accession>A0A679JNA3</accession>
<dbReference type="AlphaFoldDB" id="A0A679JNA3"/>
<sequence length="63" mass="6803">MLIALIVLSVLNVVLTFVVFCGQRALWARLPEPVVQNFTVGDVATAEQVRKAMHQAKPPTGSA</sequence>
<name>A0A679JNA3_VARPD</name>
<gene>
    <name evidence="1" type="ORF">VVAX_04345</name>
</gene>
<evidence type="ECO:0000313" key="1">
    <source>
        <dbReference type="EMBL" id="CAA2107662.1"/>
    </source>
</evidence>
<proteinExistence type="predicted"/>